<organism evidence="1 2">
    <name type="scientific">Luteitalea pratensis</name>
    <dbReference type="NCBI Taxonomy" id="1855912"/>
    <lineage>
        <taxon>Bacteria</taxon>
        <taxon>Pseudomonadati</taxon>
        <taxon>Acidobacteriota</taxon>
        <taxon>Vicinamibacteria</taxon>
        <taxon>Vicinamibacterales</taxon>
        <taxon>Vicinamibacteraceae</taxon>
        <taxon>Luteitalea</taxon>
    </lineage>
</organism>
<keyword evidence="2" id="KW-1185">Reference proteome</keyword>
<accession>A0A143PWX9</accession>
<dbReference type="STRING" id="1855912.LuPra_06155"/>
<reference evidence="2" key="2">
    <citation type="submission" date="2016-04" db="EMBL/GenBank/DDBJ databases">
        <title>First Complete Genome Sequence of a Subdivision 6 Acidobacterium.</title>
        <authorList>
            <person name="Huang S."/>
            <person name="Vieira S."/>
            <person name="Bunk B."/>
            <person name="Riedel T."/>
            <person name="Sproeer C."/>
            <person name="Overmann J."/>
        </authorList>
    </citation>
    <scope>NUCLEOTIDE SEQUENCE [LARGE SCALE GENOMIC DNA]</scope>
    <source>
        <strain evidence="2">DSM 100886 HEG_-6_39</strain>
    </source>
</reference>
<protein>
    <submittedName>
        <fullName evidence="1">Uncharacterized protein</fullName>
    </submittedName>
</protein>
<evidence type="ECO:0000313" key="1">
    <source>
        <dbReference type="EMBL" id="AMY12871.1"/>
    </source>
</evidence>
<dbReference type="OrthoDB" id="4322177at2"/>
<dbReference type="Proteomes" id="UP000076079">
    <property type="component" value="Chromosome"/>
</dbReference>
<dbReference type="EMBL" id="CP015136">
    <property type="protein sequence ID" value="AMY12871.1"/>
    <property type="molecule type" value="Genomic_DNA"/>
</dbReference>
<sequence>MTTPGAPELLALCRRLVNTDDWTTAFWWGRAAAVLARQAVELSVDEFWAQRSIPMVGTSARSQFLALRLYLPHAELAAEGHATWSLLSRACHHHPYDLQPSRDEVLGWIDAAERFHALLQAAGHDVVAR</sequence>
<name>A0A143PWX9_LUTPR</name>
<reference evidence="1 2" key="1">
    <citation type="journal article" date="2016" name="Genome Announc.">
        <title>First Complete Genome Sequence of a Subdivision 6 Acidobacterium Strain.</title>
        <authorList>
            <person name="Huang S."/>
            <person name="Vieira S."/>
            <person name="Bunk B."/>
            <person name="Riedel T."/>
            <person name="Sproer C."/>
            <person name="Overmann J."/>
        </authorList>
    </citation>
    <scope>NUCLEOTIDE SEQUENCE [LARGE SCALE GENOMIC DNA]</scope>
    <source>
        <strain evidence="2">DSM 100886 HEG_-6_39</strain>
    </source>
</reference>
<dbReference type="AlphaFoldDB" id="A0A143PWX9"/>
<dbReference type="RefSeq" id="WP_157899881.1">
    <property type="nucleotide sequence ID" value="NZ_CP015136.1"/>
</dbReference>
<proteinExistence type="predicted"/>
<gene>
    <name evidence="1" type="ORF">LuPra_06155</name>
</gene>
<dbReference type="KEGG" id="abac:LuPra_06155"/>
<evidence type="ECO:0000313" key="2">
    <source>
        <dbReference type="Proteomes" id="UP000076079"/>
    </source>
</evidence>